<evidence type="ECO:0008006" key="5">
    <source>
        <dbReference type="Google" id="ProtNLM"/>
    </source>
</evidence>
<feature type="compositionally biased region" description="Basic residues" evidence="1">
    <location>
        <begin position="7"/>
        <end position="18"/>
    </location>
</feature>
<protein>
    <recommendedName>
        <fullName evidence="5">YqhA family protein</fullName>
    </recommendedName>
</protein>
<evidence type="ECO:0000313" key="3">
    <source>
        <dbReference type="EMBL" id="MST34046.1"/>
    </source>
</evidence>
<dbReference type="EMBL" id="WJHE01000823">
    <property type="protein sequence ID" value="MST34046.1"/>
    <property type="molecule type" value="Genomic_DNA"/>
</dbReference>
<proteinExistence type="predicted"/>
<accession>A0ABW9QXG7</accession>
<evidence type="ECO:0000256" key="2">
    <source>
        <dbReference type="SAM" id="Phobius"/>
    </source>
</evidence>
<organism evidence="3 4">
    <name type="scientific">Acidiferrimicrobium australe</name>
    <dbReference type="NCBI Taxonomy" id="2664430"/>
    <lineage>
        <taxon>Bacteria</taxon>
        <taxon>Bacillati</taxon>
        <taxon>Actinomycetota</taxon>
        <taxon>Acidimicrobiia</taxon>
        <taxon>Acidimicrobiales</taxon>
        <taxon>Acidimicrobiaceae</taxon>
        <taxon>Acidiferrimicrobium</taxon>
    </lineage>
</organism>
<keyword evidence="2" id="KW-1133">Transmembrane helix</keyword>
<dbReference type="InterPro" id="IPR005134">
    <property type="entry name" value="UPF0114"/>
</dbReference>
<feature type="transmembrane region" description="Helical" evidence="2">
    <location>
        <begin position="74"/>
        <end position="92"/>
    </location>
</feature>
<keyword evidence="2" id="KW-0472">Membrane</keyword>
<dbReference type="PANTHER" id="PTHR31721">
    <property type="entry name" value="OS06G0710300 PROTEIN"/>
    <property type="match status" value="1"/>
</dbReference>
<name>A0ABW9QXG7_9ACTN</name>
<evidence type="ECO:0000256" key="1">
    <source>
        <dbReference type="SAM" id="MobiDB-lite"/>
    </source>
</evidence>
<gene>
    <name evidence="3" type="ORF">GHK86_15115</name>
</gene>
<dbReference type="PANTHER" id="PTHR31721:SF4">
    <property type="entry name" value="OS06G0710300 PROTEIN"/>
    <property type="match status" value="1"/>
</dbReference>
<dbReference type="Proteomes" id="UP000437736">
    <property type="component" value="Unassembled WGS sequence"/>
</dbReference>
<evidence type="ECO:0000313" key="4">
    <source>
        <dbReference type="Proteomes" id="UP000437736"/>
    </source>
</evidence>
<sequence length="225" mass="23479">MSGKGSSHARRSAGRRPHVAGSRPVAATAASSGHPARPVRAPVTDASPDGPEPPGDRHRLEDAFERVLAATPKLVIVPVVILLLAGVGAFVYDADVLVESIREVIRHPVPVGNKIGLFLLIVDLALIGATLIIAAIGLYELFISRVDTGGHRRLPAWLEVRDLNDLKARVIAMIVLVAAVSFVEVVVDLGSGLEILEVGGGIALVIGALTLFVRFGSQGSGGSNH</sequence>
<feature type="region of interest" description="Disordered" evidence="1">
    <location>
        <begin position="1"/>
        <end position="58"/>
    </location>
</feature>
<feature type="transmembrane region" description="Helical" evidence="2">
    <location>
        <begin position="195"/>
        <end position="215"/>
    </location>
</feature>
<feature type="transmembrane region" description="Helical" evidence="2">
    <location>
        <begin position="115"/>
        <end position="143"/>
    </location>
</feature>
<feature type="transmembrane region" description="Helical" evidence="2">
    <location>
        <begin position="170"/>
        <end position="189"/>
    </location>
</feature>
<dbReference type="Pfam" id="PF03350">
    <property type="entry name" value="UPF0114"/>
    <property type="match status" value="1"/>
</dbReference>
<keyword evidence="4" id="KW-1185">Reference proteome</keyword>
<reference evidence="3 4" key="1">
    <citation type="submission" date="2019-11" db="EMBL/GenBank/DDBJ databases">
        <title>Acidiferrimicrobium australis gen. nov., sp. nov., an acidophilic and obligately heterotrophic, member of the Actinobacteria that catalyses dissimilatory oxido- reduction of iron isolated from metal-rich acidic water in Chile.</title>
        <authorList>
            <person name="Gonzalez D."/>
            <person name="Huber K."/>
            <person name="Hedrich S."/>
            <person name="Rojas-Villalobos C."/>
            <person name="Quatrini R."/>
            <person name="Dinamarca M.A."/>
            <person name="Schwarz A."/>
            <person name="Canales C."/>
            <person name="Nancucheo I."/>
        </authorList>
    </citation>
    <scope>NUCLEOTIDE SEQUENCE [LARGE SCALE GENOMIC DNA]</scope>
    <source>
        <strain evidence="3 4">USS-CCA1</strain>
    </source>
</reference>
<comment type="caution">
    <text evidence="3">The sequence shown here is derived from an EMBL/GenBank/DDBJ whole genome shotgun (WGS) entry which is preliminary data.</text>
</comment>
<keyword evidence="2" id="KW-0812">Transmembrane</keyword>